<dbReference type="EMBL" id="JAOPHQ010000309">
    <property type="protein sequence ID" value="KAK0155025.1"/>
    <property type="molecule type" value="Genomic_DNA"/>
</dbReference>
<organism evidence="1 2">
    <name type="scientific">Merluccius polli</name>
    <name type="common">Benguela hake</name>
    <name type="synonym">Merluccius cadenati</name>
    <dbReference type="NCBI Taxonomy" id="89951"/>
    <lineage>
        <taxon>Eukaryota</taxon>
        <taxon>Metazoa</taxon>
        <taxon>Chordata</taxon>
        <taxon>Craniata</taxon>
        <taxon>Vertebrata</taxon>
        <taxon>Euteleostomi</taxon>
        <taxon>Actinopterygii</taxon>
        <taxon>Neopterygii</taxon>
        <taxon>Teleostei</taxon>
        <taxon>Neoteleostei</taxon>
        <taxon>Acanthomorphata</taxon>
        <taxon>Zeiogadaria</taxon>
        <taxon>Gadariae</taxon>
        <taxon>Gadiformes</taxon>
        <taxon>Gadoidei</taxon>
        <taxon>Merlucciidae</taxon>
        <taxon>Merluccius</taxon>
    </lineage>
</organism>
<reference evidence="1" key="1">
    <citation type="journal article" date="2023" name="Front. Mar. Sci.">
        <title>A new Merluccius polli reference genome to investigate the effects of global change in West African waters.</title>
        <authorList>
            <person name="Mateo J.L."/>
            <person name="Blanco-Fernandez C."/>
            <person name="Garcia-Vazquez E."/>
            <person name="Machado-Schiaffino G."/>
        </authorList>
    </citation>
    <scope>NUCLEOTIDE SEQUENCE</scope>
    <source>
        <strain evidence="1">C29</strain>
        <tissue evidence="1">Fin</tissue>
    </source>
</reference>
<proteinExistence type="predicted"/>
<keyword evidence="2" id="KW-1185">Reference proteome</keyword>
<accession>A0AA47NB83</accession>
<name>A0AA47NB83_MERPO</name>
<dbReference type="PANTHER" id="PTHR33066:SF2">
    <property type="entry name" value="FILAGGRIN-2-LIKE"/>
    <property type="match status" value="1"/>
</dbReference>
<comment type="caution">
    <text evidence="1">The sequence shown here is derived from an EMBL/GenBank/DDBJ whole genome shotgun (WGS) entry which is preliminary data.</text>
</comment>
<evidence type="ECO:0000313" key="1">
    <source>
        <dbReference type="EMBL" id="KAK0155025.1"/>
    </source>
</evidence>
<dbReference type="PANTHER" id="PTHR33066">
    <property type="entry name" value="INTEGRASE_SAM-LIKE_N DOMAIN-CONTAINING PROTEIN"/>
    <property type="match status" value="1"/>
</dbReference>
<gene>
    <name evidence="1" type="ORF">N1851_002643</name>
</gene>
<protein>
    <submittedName>
        <fullName evidence="1">Uncharacterized protein</fullName>
    </submittedName>
</protein>
<sequence>MAPSDVKHVKVNDMIFHSYKRTATYCSPDGSSVVLRPNPAFLPKVFSKFHLSQSVELRSHPSSGETEQRQSVLCPVRALTEYIRHTQAARKTDQLFICFDAGRLGRPFWVDCPTGSWT</sequence>
<evidence type="ECO:0000313" key="2">
    <source>
        <dbReference type="Proteomes" id="UP001174136"/>
    </source>
</evidence>
<dbReference type="AlphaFoldDB" id="A0AA47NB83"/>
<dbReference type="Proteomes" id="UP001174136">
    <property type="component" value="Unassembled WGS sequence"/>
</dbReference>